<dbReference type="InterPro" id="IPR050392">
    <property type="entry name" value="Collagen/C1q_domain"/>
</dbReference>
<dbReference type="EMBL" id="AB711120">
    <property type="protein sequence ID" value="BAM99149.1"/>
    <property type="molecule type" value="Genomic_DNA"/>
</dbReference>
<proteinExistence type="predicted"/>
<dbReference type="PANTHER" id="PTHR15427:SF24">
    <property type="entry name" value="COMPLEMENT C1Q TUMOR NECROSIS FACTOR-RELATED PROTEIN 7"/>
    <property type="match status" value="1"/>
</dbReference>
<comment type="subcellular location">
    <subcellularLocation>
        <location evidence="1">Secreted</location>
    </subcellularLocation>
</comment>
<feature type="region of interest" description="Disordered" evidence="3">
    <location>
        <begin position="74"/>
        <end position="127"/>
    </location>
</feature>
<evidence type="ECO:0008006" key="6">
    <source>
        <dbReference type="Google" id="ProtNLM"/>
    </source>
</evidence>
<dbReference type="PANTHER" id="PTHR15427">
    <property type="entry name" value="EMILIN ELASTIN MICROFIBRIL INTERFACE-LOCATED PROTEIN ELASTIN MICROFIBRIL INTERFACER"/>
    <property type="match status" value="1"/>
</dbReference>
<sequence length="148" mass="14850">MAEVKKDVLTTTVFGKTVALPQYYDADGNPVEIGVNSPMPVQLSGVSSIKGEDGASAYQVAVNNGFTGTETEWLASLKGPKGDTGSTGPQGPKGDKGDTGATGPQGPKGDKGDTGPQGPAGKPGVVTAEQYQDILDRLSALENAGSGA</sequence>
<accession>M5AC15</accession>
<dbReference type="Gene3D" id="1.20.5.320">
    <property type="entry name" value="6-Phosphogluconate Dehydrogenase, domain 3"/>
    <property type="match status" value="1"/>
</dbReference>
<dbReference type="InterPro" id="IPR008160">
    <property type="entry name" value="Collagen"/>
</dbReference>
<dbReference type="KEGG" id="vg:15042090"/>
<keyword evidence="2" id="KW-0964">Secreted</keyword>
<evidence type="ECO:0000313" key="4">
    <source>
        <dbReference type="EMBL" id="BAM99149.1"/>
    </source>
</evidence>
<dbReference type="OrthoDB" id="628at10239"/>
<keyword evidence="5" id="KW-1185">Reference proteome</keyword>
<evidence type="ECO:0000256" key="3">
    <source>
        <dbReference type="SAM" id="MobiDB-lite"/>
    </source>
</evidence>
<organism evidence="4 5">
    <name type="scientific">Bacillus phage PM1</name>
    <dbReference type="NCBI Taxonomy" id="547228"/>
    <lineage>
        <taxon>Viruses</taxon>
        <taxon>Duplodnaviria</taxon>
        <taxon>Heunggongvirae</taxon>
        <taxon>Uroviricota</taxon>
        <taxon>Caudoviricetes</taxon>
        <taxon>Pemunavirus</taxon>
        <taxon>Pemunavirus PM1</taxon>
    </lineage>
</organism>
<evidence type="ECO:0000256" key="2">
    <source>
        <dbReference type="ARBA" id="ARBA00022525"/>
    </source>
</evidence>
<reference evidence="4 5" key="1">
    <citation type="journal article" date="2013" name="Virus Genes">
        <title>Complete nucleotide sequence of Bacillus subtilis (natto) bacteriophage PM1, a phage associated with disruption of food production.</title>
        <authorList>
            <person name="Umene K."/>
            <person name="Shiraishi A."/>
        </authorList>
    </citation>
    <scope>NUCLEOTIDE SEQUENCE [LARGE SCALE GENOMIC DNA]</scope>
    <source>
        <strain evidence="4">PM1</strain>
    </source>
</reference>
<evidence type="ECO:0000256" key="1">
    <source>
        <dbReference type="ARBA" id="ARBA00004613"/>
    </source>
</evidence>
<dbReference type="Pfam" id="PF01391">
    <property type="entry name" value="Collagen"/>
    <property type="match status" value="1"/>
</dbReference>
<evidence type="ECO:0000313" key="5">
    <source>
        <dbReference type="Proteomes" id="UP000011861"/>
    </source>
</evidence>
<dbReference type="GO" id="GO:0005576">
    <property type="term" value="C:extracellular region"/>
    <property type="evidence" value="ECO:0007669"/>
    <property type="project" value="UniProtKB-SubCell"/>
</dbReference>
<name>M5AC15_9CAUD</name>
<dbReference type="RefSeq" id="YP_007678095.1">
    <property type="nucleotide sequence ID" value="NC_020883.1"/>
</dbReference>
<dbReference type="Proteomes" id="UP000011861">
    <property type="component" value="Segment"/>
</dbReference>
<dbReference type="GeneID" id="15042090"/>
<protein>
    <recommendedName>
        <fullName evidence="6">Collagen-like protein</fullName>
    </recommendedName>
</protein>